<reference evidence="1" key="1">
    <citation type="submission" date="2021-01" db="EMBL/GenBank/DDBJ databases">
        <authorList>
            <person name="Corre E."/>
            <person name="Pelletier E."/>
            <person name="Niang G."/>
            <person name="Scheremetjew M."/>
            <person name="Finn R."/>
            <person name="Kale V."/>
            <person name="Holt S."/>
            <person name="Cochrane G."/>
            <person name="Meng A."/>
            <person name="Brown T."/>
            <person name="Cohen L."/>
        </authorList>
    </citation>
    <scope>NUCLEOTIDE SEQUENCE</scope>
    <source>
        <strain evidence="1">S3</strain>
    </source>
</reference>
<evidence type="ECO:0000313" key="1">
    <source>
        <dbReference type="EMBL" id="CAE0329080.1"/>
    </source>
</evidence>
<accession>A0A7S3MZC9</accession>
<gene>
    <name evidence="1" type="ORF">SINC0208_LOCUS9708</name>
</gene>
<dbReference type="EMBL" id="HBIH01024237">
    <property type="protein sequence ID" value="CAE0329080.1"/>
    <property type="molecule type" value="Transcribed_RNA"/>
</dbReference>
<proteinExistence type="predicted"/>
<protein>
    <submittedName>
        <fullName evidence="1">Uncharacterized protein</fullName>
    </submittedName>
</protein>
<dbReference type="AlphaFoldDB" id="A0A7S3MZC9"/>
<organism evidence="1">
    <name type="scientific">Strombidium inclinatum</name>
    <dbReference type="NCBI Taxonomy" id="197538"/>
    <lineage>
        <taxon>Eukaryota</taxon>
        <taxon>Sar</taxon>
        <taxon>Alveolata</taxon>
        <taxon>Ciliophora</taxon>
        <taxon>Intramacronucleata</taxon>
        <taxon>Spirotrichea</taxon>
        <taxon>Oligotrichia</taxon>
        <taxon>Strombidiidae</taxon>
        <taxon>Strombidium</taxon>
    </lineage>
</organism>
<sequence>MKGFLRHRLHLLDSLLVGFLLQGQLFLILNSVLSQGIIESLFSLLLLVALKCNHFGKLDIFRFFMLHFLNRAHDLVDVVLQVVELILDRLAAHSALLEADELVILEALHHNCEADSSTELVFLQIQLTNVTEVECQSCVMAAEETLLEALTAEQRR</sequence>
<name>A0A7S3MZC9_9SPIT</name>